<accession>A0A540L5R2</accession>
<sequence>MFKMLNFNSHGHFTSRDNRVLGAKNFIELRQYANKNSERQVSVIWCSMWVLERVGAEGIAATTGRRLLGGADLAGRLNDPLFGCPKLAKWCRCWKYQFDEARCRSNRTVSTRTVEREGKKIELRGSAQSRR</sequence>
<comment type="caution">
    <text evidence="1">The sequence shown here is derived from an EMBL/GenBank/DDBJ whole genome shotgun (WGS) entry which is preliminary data.</text>
</comment>
<evidence type="ECO:0000313" key="1">
    <source>
        <dbReference type="EMBL" id="TQD81816.1"/>
    </source>
</evidence>
<evidence type="ECO:0000313" key="2">
    <source>
        <dbReference type="Proteomes" id="UP000315295"/>
    </source>
</evidence>
<organism evidence="1 2">
    <name type="scientific">Malus baccata</name>
    <name type="common">Siberian crab apple</name>
    <name type="synonym">Pyrus baccata</name>
    <dbReference type="NCBI Taxonomy" id="106549"/>
    <lineage>
        <taxon>Eukaryota</taxon>
        <taxon>Viridiplantae</taxon>
        <taxon>Streptophyta</taxon>
        <taxon>Embryophyta</taxon>
        <taxon>Tracheophyta</taxon>
        <taxon>Spermatophyta</taxon>
        <taxon>Magnoliopsida</taxon>
        <taxon>eudicotyledons</taxon>
        <taxon>Gunneridae</taxon>
        <taxon>Pentapetalae</taxon>
        <taxon>rosids</taxon>
        <taxon>fabids</taxon>
        <taxon>Rosales</taxon>
        <taxon>Rosaceae</taxon>
        <taxon>Amygdaloideae</taxon>
        <taxon>Maleae</taxon>
        <taxon>Malus</taxon>
    </lineage>
</organism>
<protein>
    <submittedName>
        <fullName evidence="1">Uncharacterized protein</fullName>
    </submittedName>
</protein>
<dbReference type="Proteomes" id="UP000315295">
    <property type="component" value="Unassembled WGS sequence"/>
</dbReference>
<proteinExistence type="predicted"/>
<name>A0A540L5R2_MALBA</name>
<gene>
    <name evidence="1" type="ORF">C1H46_032627</name>
</gene>
<reference evidence="1 2" key="1">
    <citation type="journal article" date="2019" name="G3 (Bethesda)">
        <title>Sequencing of a Wild Apple (Malus baccata) Genome Unravels the Differences Between Cultivated and Wild Apple Species Regarding Disease Resistance and Cold Tolerance.</title>
        <authorList>
            <person name="Chen X."/>
        </authorList>
    </citation>
    <scope>NUCLEOTIDE SEQUENCE [LARGE SCALE GENOMIC DNA]</scope>
    <source>
        <strain evidence="2">cv. Shandingzi</strain>
        <tissue evidence="1">Leaves</tissue>
    </source>
</reference>
<dbReference type="AlphaFoldDB" id="A0A540L5R2"/>
<keyword evidence="2" id="KW-1185">Reference proteome</keyword>
<dbReference type="EMBL" id="VIEB01000749">
    <property type="protein sequence ID" value="TQD81816.1"/>
    <property type="molecule type" value="Genomic_DNA"/>
</dbReference>